<reference evidence="2 3" key="1">
    <citation type="submission" date="2015-07" db="EMBL/GenBank/DDBJ databases">
        <title>The genome of Eufriesea mexicana.</title>
        <authorList>
            <person name="Pan H."/>
            <person name="Kapheim K."/>
        </authorList>
    </citation>
    <scope>NUCLEOTIDE SEQUENCE [LARGE SCALE GENOMIC DNA]</scope>
    <source>
        <strain evidence="2">0111107269</strain>
        <tissue evidence="2">Whole body</tissue>
    </source>
</reference>
<dbReference type="EMBL" id="KQ764881">
    <property type="protein sequence ID" value="OAD54333.1"/>
    <property type="molecule type" value="Genomic_DNA"/>
</dbReference>
<evidence type="ECO:0000313" key="3">
    <source>
        <dbReference type="Proteomes" id="UP000250275"/>
    </source>
</evidence>
<sequence>MNISSSFHSLEKLVEGSGVVSTRGTTPSLHNRQFARSYAKRRGILWKRDSNTIGDTVAEDTTAVRLKPEGGDHRREQAAAGCNRVIICVIAFDADHSRFFETEGQRSVSISDLTTAYVPIELRFNDLVTARLLRSYLHALSFTKGKAGEKRSDTTGRIDEPDPINFMSPGSTDCPTLAGEREKEKSKEERIETLRCTCSQLEVLRDRVILEIPGYGGNVKPCMHTSKGGWHASGGVVLHATVKYRKRIRPKWASGLSFQAVRSNRWHRPCGCCVSWDAFFFVPGTCHASLPPAIRDQCSADHIEADQVKPDHVSAFLLVSYAPQSASPSIPYGWKSLPAPRASIRLAHSLHLLSTTNSKAITRDWRFLRRPYGALIDDLRSSFEYEGTMSECTEEDAVEESNGLEAEDREGPPRLSRKFQDSYLQIEEAEVCHSM</sequence>
<dbReference type="Proteomes" id="UP000250275">
    <property type="component" value="Unassembled WGS sequence"/>
</dbReference>
<proteinExistence type="predicted"/>
<name>A0A310SGR8_9HYME</name>
<accession>A0A310SGR8</accession>
<evidence type="ECO:0000313" key="2">
    <source>
        <dbReference type="EMBL" id="OAD54333.1"/>
    </source>
</evidence>
<keyword evidence="3" id="KW-1185">Reference proteome</keyword>
<evidence type="ECO:0000256" key="1">
    <source>
        <dbReference type="SAM" id="MobiDB-lite"/>
    </source>
</evidence>
<gene>
    <name evidence="2" type="ORF">WN48_08047</name>
</gene>
<organism evidence="2 3">
    <name type="scientific">Eufriesea mexicana</name>
    <dbReference type="NCBI Taxonomy" id="516756"/>
    <lineage>
        <taxon>Eukaryota</taxon>
        <taxon>Metazoa</taxon>
        <taxon>Ecdysozoa</taxon>
        <taxon>Arthropoda</taxon>
        <taxon>Hexapoda</taxon>
        <taxon>Insecta</taxon>
        <taxon>Pterygota</taxon>
        <taxon>Neoptera</taxon>
        <taxon>Endopterygota</taxon>
        <taxon>Hymenoptera</taxon>
        <taxon>Apocrita</taxon>
        <taxon>Aculeata</taxon>
        <taxon>Apoidea</taxon>
        <taxon>Anthophila</taxon>
        <taxon>Apidae</taxon>
        <taxon>Eufriesea</taxon>
    </lineage>
</organism>
<feature type="region of interest" description="Disordered" evidence="1">
    <location>
        <begin position="394"/>
        <end position="417"/>
    </location>
</feature>
<protein>
    <submittedName>
        <fullName evidence="2">Uncharacterized protein</fullName>
    </submittedName>
</protein>
<dbReference type="AlphaFoldDB" id="A0A310SGR8"/>